<gene>
    <name evidence="9" type="ORF">QQS21_005959</name>
</gene>
<dbReference type="InterPro" id="IPR004843">
    <property type="entry name" value="Calcineurin-like_PHP"/>
</dbReference>
<keyword evidence="10" id="KW-1185">Reference proteome</keyword>
<evidence type="ECO:0008006" key="11">
    <source>
        <dbReference type="Google" id="ProtNLM"/>
    </source>
</evidence>
<evidence type="ECO:0000256" key="2">
    <source>
        <dbReference type="ARBA" id="ARBA00022723"/>
    </source>
</evidence>
<feature type="domain" description="Calcineurin-like phosphoesterase" evidence="7">
    <location>
        <begin position="41"/>
        <end position="253"/>
    </location>
</feature>
<dbReference type="Proteomes" id="UP001251528">
    <property type="component" value="Unassembled WGS sequence"/>
</dbReference>
<dbReference type="Pfam" id="PF00149">
    <property type="entry name" value="Metallophos"/>
    <property type="match status" value="1"/>
</dbReference>
<dbReference type="Pfam" id="PF02872">
    <property type="entry name" value="5_nucleotid_C"/>
    <property type="match status" value="1"/>
</dbReference>
<dbReference type="CDD" id="cd07409">
    <property type="entry name" value="MPP_CD73_N"/>
    <property type="match status" value="1"/>
</dbReference>
<proteinExistence type="inferred from homology"/>
<evidence type="ECO:0000256" key="5">
    <source>
        <dbReference type="ARBA" id="ARBA00022801"/>
    </source>
</evidence>
<dbReference type="GO" id="GO:0016787">
    <property type="term" value="F:hydrolase activity"/>
    <property type="evidence" value="ECO:0007669"/>
    <property type="project" value="UniProtKB-KW"/>
</dbReference>
<dbReference type="PRINTS" id="PR01607">
    <property type="entry name" value="APYRASEFAMLY"/>
</dbReference>
<dbReference type="SUPFAM" id="SSF55816">
    <property type="entry name" value="5'-nucleotidase (syn. UDP-sugar hydrolase), C-terminal domain"/>
    <property type="match status" value="1"/>
</dbReference>
<dbReference type="InterPro" id="IPR006179">
    <property type="entry name" value="5_nucleotidase/apyrase"/>
</dbReference>
<reference evidence="9" key="1">
    <citation type="submission" date="2023-06" db="EMBL/GenBank/DDBJ databases">
        <title>Conoideocrella luteorostrata (Hypocreales: Clavicipitaceae), a potential biocontrol fungus for elongate hemlock scale in United States Christmas tree production areas.</title>
        <authorList>
            <person name="Barrett H."/>
            <person name="Lovett B."/>
            <person name="Macias A.M."/>
            <person name="Stajich J.E."/>
            <person name="Kasson M.T."/>
        </authorList>
    </citation>
    <scope>NUCLEOTIDE SEQUENCE</scope>
    <source>
        <strain evidence="9">ARSEF 14590</strain>
    </source>
</reference>
<comment type="similarity">
    <text evidence="1 6">Belongs to the 5'-nucleotidase family.</text>
</comment>
<evidence type="ECO:0000259" key="8">
    <source>
        <dbReference type="Pfam" id="PF02872"/>
    </source>
</evidence>
<evidence type="ECO:0000256" key="3">
    <source>
        <dbReference type="ARBA" id="ARBA00022729"/>
    </source>
</evidence>
<protein>
    <recommendedName>
        <fullName evidence="11">5'-nucleotidase</fullName>
    </recommendedName>
</protein>
<accession>A0AAJ0CNE9</accession>
<dbReference type="InterPro" id="IPR008334">
    <property type="entry name" value="5'-Nucleotdase_C"/>
</dbReference>
<dbReference type="Gene3D" id="3.90.780.10">
    <property type="entry name" value="5'-Nucleotidase, C-terminal domain"/>
    <property type="match status" value="1"/>
</dbReference>
<evidence type="ECO:0000256" key="4">
    <source>
        <dbReference type="ARBA" id="ARBA00022741"/>
    </source>
</evidence>
<dbReference type="Gene3D" id="3.60.21.10">
    <property type="match status" value="1"/>
</dbReference>
<comment type="caution">
    <text evidence="9">The sequence shown here is derived from an EMBL/GenBank/DDBJ whole genome shotgun (WGS) entry which is preliminary data.</text>
</comment>
<dbReference type="InterPro" id="IPR029052">
    <property type="entry name" value="Metallo-depent_PP-like"/>
</dbReference>
<evidence type="ECO:0000313" key="10">
    <source>
        <dbReference type="Proteomes" id="UP001251528"/>
    </source>
</evidence>
<dbReference type="AlphaFoldDB" id="A0AAJ0CNE9"/>
<sequence length="580" mass="63166">MIKTATLAGLAFGSIAAADDFLYSSRFSKRGLLENGNYNLSFFHVNDVHAHLDQFTKAGADCTDPTKGCVGGYARIKTKVDELRKNSPDNLWLNAGDEFQGTLFYTFYGGEKIAETINDLKFDAMTLGNHEWDGGDEKLGQFLKNLTFPIVSCNVKSNNKDFNETVKNYHIFEKHDLAVIGATTETTPNIANVGKGTTFMDPIPEIQKAIYEIRNTTKVKRIVALTHLGYDVDQKLAEQTEGLSLIIGGHSHTLLGDMEKAEGKYPTIVKDKSGHEVFVVTAYRWGEYIGSIDLTFDKNGKALSYHGAPIHMDNTTALDKDLQKNITAWRGPFEKYAAEVIGSTKNVLDQTTCQKGDCLLGQVIADAMLEYRQNQTNSTDGKPDFAIINAGGVRATIDQGNITRGEVITAFPFGNAVTQLKYSGSDLRKVLEGCVSRISQFNQKKTSSWFQVSKNIFIQHNPTKDAGSRLVNVTIGGKALDDKTDYNVVTVDFLAGGGDNLLKPTKEFISLESLDQVLVSYINEHSPLENSLDKRVVSANGTTGNSGGGNGGNGDGKSASVALRIPTLLIGLAVLALFVL</sequence>
<dbReference type="SUPFAM" id="SSF56300">
    <property type="entry name" value="Metallo-dependent phosphatases"/>
    <property type="match status" value="1"/>
</dbReference>
<name>A0AAJ0CNE9_9HYPO</name>
<dbReference type="GO" id="GO:0000166">
    <property type="term" value="F:nucleotide binding"/>
    <property type="evidence" value="ECO:0007669"/>
    <property type="project" value="UniProtKB-KW"/>
</dbReference>
<feature type="domain" description="5'-Nucleotidase C-terminal" evidence="8">
    <location>
        <begin position="340"/>
        <end position="501"/>
    </location>
</feature>
<dbReference type="InterPro" id="IPR036907">
    <property type="entry name" value="5'-Nucleotdase_C_sf"/>
</dbReference>
<dbReference type="PANTHER" id="PTHR11575:SF24">
    <property type="entry name" value="5'-NUCLEOTIDASE"/>
    <property type="match status" value="1"/>
</dbReference>
<dbReference type="GO" id="GO:0046872">
    <property type="term" value="F:metal ion binding"/>
    <property type="evidence" value="ECO:0007669"/>
    <property type="project" value="UniProtKB-KW"/>
</dbReference>
<evidence type="ECO:0000313" key="9">
    <source>
        <dbReference type="EMBL" id="KAK2597411.1"/>
    </source>
</evidence>
<organism evidence="9 10">
    <name type="scientific">Conoideocrella luteorostrata</name>
    <dbReference type="NCBI Taxonomy" id="1105319"/>
    <lineage>
        <taxon>Eukaryota</taxon>
        <taxon>Fungi</taxon>
        <taxon>Dikarya</taxon>
        <taxon>Ascomycota</taxon>
        <taxon>Pezizomycotina</taxon>
        <taxon>Sordariomycetes</taxon>
        <taxon>Hypocreomycetidae</taxon>
        <taxon>Hypocreales</taxon>
        <taxon>Clavicipitaceae</taxon>
        <taxon>Conoideocrella</taxon>
    </lineage>
</organism>
<dbReference type="FunFam" id="3.60.21.10:FF:000020">
    <property type="entry name" value="NT5E isoform 4"/>
    <property type="match status" value="1"/>
</dbReference>
<evidence type="ECO:0000259" key="7">
    <source>
        <dbReference type="Pfam" id="PF00149"/>
    </source>
</evidence>
<keyword evidence="4 6" id="KW-0547">Nucleotide-binding</keyword>
<evidence type="ECO:0000256" key="1">
    <source>
        <dbReference type="ARBA" id="ARBA00006654"/>
    </source>
</evidence>
<keyword evidence="3" id="KW-0732">Signal</keyword>
<keyword evidence="2" id="KW-0479">Metal-binding</keyword>
<dbReference type="GO" id="GO:0009166">
    <property type="term" value="P:nucleotide catabolic process"/>
    <property type="evidence" value="ECO:0007669"/>
    <property type="project" value="InterPro"/>
</dbReference>
<dbReference type="PANTHER" id="PTHR11575">
    <property type="entry name" value="5'-NUCLEOTIDASE-RELATED"/>
    <property type="match status" value="1"/>
</dbReference>
<evidence type="ECO:0000256" key="6">
    <source>
        <dbReference type="RuleBase" id="RU362119"/>
    </source>
</evidence>
<keyword evidence="5 6" id="KW-0378">Hydrolase</keyword>
<dbReference type="EMBL" id="JASWJB010000105">
    <property type="protein sequence ID" value="KAK2597411.1"/>
    <property type="molecule type" value="Genomic_DNA"/>
</dbReference>